<gene>
    <name evidence="8" type="primary">msh4</name>
</gene>
<comment type="similarity">
    <text evidence="1">Belongs to the DNA mismatch repair MutS family.</text>
</comment>
<dbReference type="Gene3D" id="3.40.50.300">
    <property type="entry name" value="P-loop containing nucleotide triphosphate hydrolases"/>
    <property type="match status" value="1"/>
</dbReference>
<dbReference type="SMART" id="SM00533">
    <property type="entry name" value="MUTSd"/>
    <property type="match status" value="1"/>
</dbReference>
<dbReference type="SMART" id="SM00534">
    <property type="entry name" value="MUTSac"/>
    <property type="match status" value="1"/>
</dbReference>
<evidence type="ECO:0000259" key="6">
    <source>
        <dbReference type="SMART" id="SM00533"/>
    </source>
</evidence>
<organism evidence="8">
    <name type="scientific">Gloeotilopsis sterilis</name>
    <name type="common">Green alga</name>
    <dbReference type="NCBI Taxonomy" id="160069"/>
    <lineage>
        <taxon>Eukaryota</taxon>
        <taxon>Viridiplantae</taxon>
        <taxon>Chlorophyta</taxon>
        <taxon>core chlorophytes</taxon>
        <taxon>Ulvophyceae</taxon>
        <taxon>OUU clade</taxon>
        <taxon>Ulotrichales</taxon>
        <taxon>Ulotrichaceae</taxon>
        <taxon>Gloeotilopsis</taxon>
    </lineage>
</organism>
<evidence type="ECO:0000256" key="5">
    <source>
        <dbReference type="ARBA" id="ARBA00023254"/>
    </source>
</evidence>
<dbReference type="InterPro" id="IPR000432">
    <property type="entry name" value="DNA_mismatch_repair_MutS_C"/>
</dbReference>
<dbReference type="GO" id="GO:0005524">
    <property type="term" value="F:ATP binding"/>
    <property type="evidence" value="ECO:0007669"/>
    <property type="project" value="UniProtKB-KW"/>
</dbReference>
<feature type="domain" description="DNA mismatch repair proteins mutS family" evidence="7">
    <location>
        <begin position="549"/>
        <end position="735"/>
    </location>
</feature>
<dbReference type="InterPro" id="IPR036187">
    <property type="entry name" value="DNA_mismatch_repair_MutS_sf"/>
</dbReference>
<keyword evidence="5" id="KW-0469">Meiosis</keyword>
<dbReference type="Pfam" id="PF05190">
    <property type="entry name" value="MutS_IV"/>
    <property type="match status" value="1"/>
</dbReference>
<dbReference type="InterPro" id="IPR027417">
    <property type="entry name" value="P-loop_NTPase"/>
</dbReference>
<evidence type="ECO:0000256" key="1">
    <source>
        <dbReference type="ARBA" id="ARBA00006271"/>
    </source>
</evidence>
<dbReference type="SUPFAM" id="SSF48334">
    <property type="entry name" value="DNA repair protein MutS, domain III"/>
    <property type="match status" value="1"/>
</dbReference>
<dbReference type="PANTHER" id="PTHR11361:SF21">
    <property type="entry name" value="MUTS PROTEIN HOMOLOG 4"/>
    <property type="match status" value="1"/>
</dbReference>
<dbReference type="GO" id="GO:0005634">
    <property type="term" value="C:nucleus"/>
    <property type="evidence" value="ECO:0007669"/>
    <property type="project" value="TreeGrafter"/>
</dbReference>
<evidence type="ECO:0000256" key="2">
    <source>
        <dbReference type="ARBA" id="ARBA00022741"/>
    </source>
</evidence>
<dbReference type="SUPFAM" id="SSF52540">
    <property type="entry name" value="P-loop containing nucleoside triphosphate hydrolases"/>
    <property type="match status" value="1"/>
</dbReference>
<dbReference type="GO" id="GO:0007131">
    <property type="term" value="P:reciprocal meiotic recombination"/>
    <property type="evidence" value="ECO:0007669"/>
    <property type="project" value="TreeGrafter"/>
</dbReference>
<feature type="domain" description="DNA mismatch repair protein MutS core" evidence="6">
    <location>
        <begin position="200"/>
        <end position="533"/>
    </location>
</feature>
<name>A0A0G2UP57_GLOST</name>
<dbReference type="Gene3D" id="1.10.1420.10">
    <property type="match status" value="2"/>
</dbReference>
<proteinExistence type="inferred from homology"/>
<evidence type="ECO:0000259" key="7">
    <source>
        <dbReference type="SMART" id="SM00534"/>
    </source>
</evidence>
<keyword evidence="3" id="KW-0067">ATP-binding</keyword>
<accession>A0A0G2UP57</accession>
<dbReference type="GO" id="GO:0140664">
    <property type="term" value="F:ATP-dependent DNA damage sensor activity"/>
    <property type="evidence" value="ECO:0007669"/>
    <property type="project" value="InterPro"/>
</dbReference>
<evidence type="ECO:0000256" key="4">
    <source>
        <dbReference type="ARBA" id="ARBA00023125"/>
    </source>
</evidence>
<dbReference type="InterPro" id="IPR045076">
    <property type="entry name" value="MutS"/>
</dbReference>
<keyword evidence="2" id="KW-0547">Nucleotide-binding</keyword>
<dbReference type="PIRSF" id="PIRSF005813">
    <property type="entry name" value="MSH2"/>
    <property type="match status" value="1"/>
</dbReference>
<evidence type="ECO:0000256" key="3">
    <source>
        <dbReference type="ARBA" id="ARBA00022840"/>
    </source>
</evidence>
<dbReference type="GO" id="GO:0030983">
    <property type="term" value="F:mismatched DNA binding"/>
    <property type="evidence" value="ECO:0007669"/>
    <property type="project" value="InterPro"/>
</dbReference>
<keyword evidence="4" id="KW-0238">DNA-binding</keyword>
<dbReference type="Pfam" id="PF00488">
    <property type="entry name" value="MutS_V"/>
    <property type="match status" value="1"/>
</dbReference>
<dbReference type="Pfam" id="PF05192">
    <property type="entry name" value="MutS_III"/>
    <property type="match status" value="1"/>
</dbReference>
<dbReference type="EMBL" id="KP259573">
    <property type="protein sequence ID" value="AKI32522.1"/>
    <property type="molecule type" value="Genomic_DNA"/>
</dbReference>
<dbReference type="AlphaFoldDB" id="A0A0G2UP57"/>
<dbReference type="InterPro" id="IPR007696">
    <property type="entry name" value="DNA_mismatch_repair_MutS_core"/>
</dbReference>
<dbReference type="InterPro" id="IPR007861">
    <property type="entry name" value="DNA_mismatch_repair_MutS_clamp"/>
</dbReference>
<evidence type="ECO:0000313" key="8">
    <source>
        <dbReference type="EMBL" id="AKI32522.1"/>
    </source>
</evidence>
<reference evidence="8" key="1">
    <citation type="submission" date="2014-12" db="EMBL/GenBank/DDBJ databases">
        <title>Meiotic genes and sexual reproduction in the green algal class Trebouxiophyceae (Chlorophyta).</title>
        <authorList>
            <person name="Fucikova K."/>
            <person name="Pazoutova M."/>
            <person name="Rindi F."/>
        </authorList>
    </citation>
    <scope>NUCLEOTIDE SEQUENCE</scope>
    <source>
        <strain evidence="8">SAG 8.88</strain>
    </source>
</reference>
<dbReference type="GO" id="GO:0006298">
    <property type="term" value="P:mismatch repair"/>
    <property type="evidence" value="ECO:0007669"/>
    <property type="project" value="InterPro"/>
</dbReference>
<sequence>MLGQEQPTNEDDTSDGVCGVLACFIENRAKEVGLAILDVNRMKLRLLQYVETSRSYLNTLYERSMLHVHQPENVLVVDAARADVNGINSATESYNQIVLGRSMFDDTKVGCQDCVYGQLGYAACESSCQSSSFYLALGAAGALLRFVEEEGSFMLLCNSVQVAFGTADHHMQIDPATISALENGCCARIDMPKPCWIPRRLISRHTYTVGGARLVKANLLQPLRDITTLNGRLDCISELVESPSIVSNAVQALSKLPKDLDRYLHVTLLAHAAMHCCSKEMWWPHAPRISGMIGSFILLKEALQVIPYLSEALDEARCILLNAVKTTCQHPVWAELLARIDLVLNEDVASAKTAFINKTQQCFAVKSGVDGFLDISRKNFHDLTESIHQLAGEYRSNSGMDMLRVSVLYNAKRGFYLAAPQPGTVMKSGTVAAPLPADFLVLGQGKAVVHCTTRELTSLNVRLSDAINDCLVLTQQNHMPMIHCLIDNVALLDTLCAMSQFAMENGSVYTRPQLIECGPLAVIEGRHPIMDCLEDCEFQPNDTYLADSCSFSLITGPNNSGKSSYLKQVALIVILAQIGCFVPAKFASLSPKDCLLSRIGNSDNIEANSSTFMVEMQEASYILEHATERSLVIIDELGRATSTSDGVAIAWAVSEYLISLGCCTMFATHFPCLTELSDLYPMCKSWHFVVDAGTGIGYSWKLHSGSMQQGAHYGLTLAAALDFPKEVRLCKVVMTQAYCDYVMHTPLIAQWYAITCVCHSQVPIHALF</sequence>
<dbReference type="InterPro" id="IPR011184">
    <property type="entry name" value="DNA_mismatch_repair_Msh2"/>
</dbReference>
<protein>
    <submittedName>
        <fullName evidence="8">DNA mismatch repair protein MSH4</fullName>
    </submittedName>
</protein>
<dbReference type="PANTHER" id="PTHR11361">
    <property type="entry name" value="DNA MISMATCH REPAIR PROTEIN MUTS FAMILY MEMBER"/>
    <property type="match status" value="1"/>
</dbReference>